<dbReference type="EMBL" id="CM047591">
    <property type="protein sequence ID" value="KAI9918871.1"/>
    <property type="molecule type" value="Genomic_DNA"/>
</dbReference>
<reference evidence="1 2" key="1">
    <citation type="journal article" date="2022" name="bioRxiv">
        <title>The genome of the oomycete Peronosclerospora sorghi, a cosmopolitan pathogen of maize and sorghum, is inflated with dispersed pseudogenes.</title>
        <authorList>
            <person name="Fletcher K."/>
            <person name="Martin F."/>
            <person name="Isakeit T."/>
            <person name="Cavanaugh K."/>
            <person name="Magill C."/>
            <person name="Michelmore R."/>
        </authorList>
    </citation>
    <scope>NUCLEOTIDE SEQUENCE [LARGE SCALE GENOMIC DNA]</scope>
    <source>
        <strain evidence="1">P6</strain>
    </source>
</reference>
<protein>
    <submittedName>
        <fullName evidence="1">Uncharacterized protein</fullName>
    </submittedName>
</protein>
<proteinExistence type="predicted"/>
<dbReference type="Proteomes" id="UP001163321">
    <property type="component" value="Chromosome 12"/>
</dbReference>
<organism evidence="1 2">
    <name type="scientific">Peronosclerospora sorghi</name>
    <dbReference type="NCBI Taxonomy" id="230839"/>
    <lineage>
        <taxon>Eukaryota</taxon>
        <taxon>Sar</taxon>
        <taxon>Stramenopiles</taxon>
        <taxon>Oomycota</taxon>
        <taxon>Peronosporomycetes</taxon>
        <taxon>Peronosporales</taxon>
        <taxon>Peronosporaceae</taxon>
        <taxon>Peronosclerospora</taxon>
    </lineage>
</organism>
<comment type="caution">
    <text evidence="1">The sequence shown here is derived from an EMBL/GenBank/DDBJ whole genome shotgun (WGS) entry which is preliminary data.</text>
</comment>
<evidence type="ECO:0000313" key="1">
    <source>
        <dbReference type="EMBL" id="KAI9918871.1"/>
    </source>
</evidence>
<name>A0ACC0WLG5_9STRA</name>
<evidence type="ECO:0000313" key="2">
    <source>
        <dbReference type="Proteomes" id="UP001163321"/>
    </source>
</evidence>
<gene>
    <name evidence="1" type="ORF">PsorP6_011733</name>
</gene>
<sequence>MTYALRSLLGHYAALLNRMQPAGTHEHGLDEGTRPRFATPKKMPAPSRWQMFQRHNSFTPNDSPYINHRLRPPPAAIVSSHSKEETDIDPRLSHFY</sequence>
<keyword evidence="2" id="KW-1185">Reference proteome</keyword>
<accession>A0ACC0WLG5</accession>